<evidence type="ECO:0000313" key="1">
    <source>
        <dbReference type="EMBL" id="KAI5663732.1"/>
    </source>
</evidence>
<organism evidence="1 2">
    <name type="scientific">Catharanthus roseus</name>
    <name type="common">Madagascar periwinkle</name>
    <name type="synonym">Vinca rosea</name>
    <dbReference type="NCBI Taxonomy" id="4058"/>
    <lineage>
        <taxon>Eukaryota</taxon>
        <taxon>Viridiplantae</taxon>
        <taxon>Streptophyta</taxon>
        <taxon>Embryophyta</taxon>
        <taxon>Tracheophyta</taxon>
        <taxon>Spermatophyta</taxon>
        <taxon>Magnoliopsida</taxon>
        <taxon>eudicotyledons</taxon>
        <taxon>Gunneridae</taxon>
        <taxon>Pentapetalae</taxon>
        <taxon>asterids</taxon>
        <taxon>lamiids</taxon>
        <taxon>Gentianales</taxon>
        <taxon>Apocynaceae</taxon>
        <taxon>Rauvolfioideae</taxon>
        <taxon>Vinceae</taxon>
        <taxon>Catharanthinae</taxon>
        <taxon>Catharanthus</taxon>
    </lineage>
</organism>
<comment type="caution">
    <text evidence="1">The sequence shown here is derived from an EMBL/GenBank/DDBJ whole genome shotgun (WGS) entry which is preliminary data.</text>
</comment>
<proteinExistence type="predicted"/>
<name>A0ACC0ARV0_CATRO</name>
<dbReference type="Proteomes" id="UP001060085">
    <property type="component" value="Linkage Group LG05"/>
</dbReference>
<gene>
    <name evidence="1" type="ORF">M9H77_23055</name>
</gene>
<reference evidence="2" key="1">
    <citation type="journal article" date="2023" name="Nat. Plants">
        <title>Single-cell RNA sequencing provides a high-resolution roadmap for understanding the multicellular compartmentation of specialized metabolism.</title>
        <authorList>
            <person name="Sun S."/>
            <person name="Shen X."/>
            <person name="Li Y."/>
            <person name="Li Y."/>
            <person name="Wang S."/>
            <person name="Li R."/>
            <person name="Zhang H."/>
            <person name="Shen G."/>
            <person name="Guo B."/>
            <person name="Wei J."/>
            <person name="Xu J."/>
            <person name="St-Pierre B."/>
            <person name="Chen S."/>
            <person name="Sun C."/>
        </authorList>
    </citation>
    <scope>NUCLEOTIDE SEQUENCE [LARGE SCALE GENOMIC DNA]</scope>
</reference>
<dbReference type="EMBL" id="CM044705">
    <property type="protein sequence ID" value="KAI5663732.1"/>
    <property type="molecule type" value="Genomic_DNA"/>
</dbReference>
<accession>A0ACC0ARV0</accession>
<protein>
    <submittedName>
        <fullName evidence="1">Uncharacterized protein</fullName>
    </submittedName>
</protein>
<sequence length="98" mass="11454">MEEVPTHVHPRPIVTSEERTVGSRDPANFIWLSYLNRALLRRNDHTYWGTKHASHIEAWYQWRLRVRDGPVIATETSMLQEVDDMTSMVIQQPPTDPS</sequence>
<keyword evidence="2" id="KW-1185">Reference proteome</keyword>
<evidence type="ECO:0000313" key="2">
    <source>
        <dbReference type="Proteomes" id="UP001060085"/>
    </source>
</evidence>